<evidence type="ECO:0000313" key="2">
    <source>
        <dbReference type="EMBL" id="MFG6456616.1"/>
    </source>
</evidence>
<dbReference type="Proteomes" id="UP001606305">
    <property type="component" value="Unassembled WGS sequence"/>
</dbReference>
<organism evidence="2 3">
    <name type="scientific">Pelomonas nitida</name>
    <dbReference type="NCBI Taxonomy" id="3299027"/>
    <lineage>
        <taxon>Bacteria</taxon>
        <taxon>Pseudomonadati</taxon>
        <taxon>Pseudomonadota</taxon>
        <taxon>Betaproteobacteria</taxon>
        <taxon>Burkholderiales</taxon>
        <taxon>Sphaerotilaceae</taxon>
        <taxon>Roseateles</taxon>
    </lineage>
</organism>
<keyword evidence="1" id="KW-1133">Transmembrane helix</keyword>
<protein>
    <submittedName>
        <fullName evidence="2">Uncharacterized protein</fullName>
    </submittedName>
</protein>
<sequence length="52" mass="5319">MEPLVLVGVVLAVVLFAAAWQARRIGNERRDVTLLGVSGGVSAAGAALAFLL</sequence>
<dbReference type="EMBL" id="JBIGIA010000004">
    <property type="protein sequence ID" value="MFG6456616.1"/>
    <property type="molecule type" value="Genomic_DNA"/>
</dbReference>
<keyword evidence="3" id="KW-1185">Reference proteome</keyword>
<gene>
    <name evidence="2" type="ORF">ACG00X_07210</name>
</gene>
<comment type="caution">
    <text evidence="2">The sequence shown here is derived from an EMBL/GenBank/DDBJ whole genome shotgun (WGS) entry which is preliminary data.</text>
</comment>
<dbReference type="RefSeq" id="WP_394487383.1">
    <property type="nucleotide sequence ID" value="NZ_JBIGIA010000004.1"/>
</dbReference>
<accession>A0ABW7G3X1</accession>
<reference evidence="2 3" key="1">
    <citation type="submission" date="2024-09" db="EMBL/GenBank/DDBJ databases">
        <title>Novel species of the genus Pelomonas and Roseateles isolated from streams.</title>
        <authorList>
            <person name="Lu H."/>
        </authorList>
    </citation>
    <scope>NUCLEOTIDE SEQUENCE [LARGE SCALE GENOMIC DNA]</scope>
    <source>
        <strain evidence="2 3">BYS96W</strain>
    </source>
</reference>
<name>A0ABW7G3X1_9BURK</name>
<feature type="transmembrane region" description="Helical" evidence="1">
    <location>
        <begin position="34"/>
        <end position="51"/>
    </location>
</feature>
<keyword evidence="1" id="KW-0812">Transmembrane</keyword>
<keyword evidence="1" id="KW-0472">Membrane</keyword>
<proteinExistence type="predicted"/>
<evidence type="ECO:0000313" key="3">
    <source>
        <dbReference type="Proteomes" id="UP001606305"/>
    </source>
</evidence>
<evidence type="ECO:0000256" key="1">
    <source>
        <dbReference type="SAM" id="Phobius"/>
    </source>
</evidence>